<dbReference type="OrthoDB" id="10261408at2759"/>
<keyword evidence="1" id="KW-0479">Metal-binding</keyword>
<evidence type="ECO:0000259" key="8">
    <source>
        <dbReference type="PROSITE" id="PS50048"/>
    </source>
</evidence>
<dbReference type="STRING" id="1392255.A0A2I1BTC8"/>
<dbReference type="CDD" id="cd00067">
    <property type="entry name" value="GAL4"/>
    <property type="match status" value="1"/>
</dbReference>
<dbReference type="InterPro" id="IPR036864">
    <property type="entry name" value="Zn2-C6_fun-type_DNA-bd_sf"/>
</dbReference>
<evidence type="ECO:0008006" key="12">
    <source>
        <dbReference type="Google" id="ProtNLM"/>
    </source>
</evidence>
<dbReference type="PROSITE" id="PS50048">
    <property type="entry name" value="ZN2_CY6_FUNGAL_2"/>
    <property type="match status" value="1"/>
</dbReference>
<dbReference type="GO" id="GO:0000981">
    <property type="term" value="F:DNA-binding transcription factor activity, RNA polymerase II-specific"/>
    <property type="evidence" value="ECO:0007669"/>
    <property type="project" value="InterPro"/>
</dbReference>
<evidence type="ECO:0000313" key="10">
    <source>
        <dbReference type="EMBL" id="PKX88650.1"/>
    </source>
</evidence>
<evidence type="ECO:0000256" key="7">
    <source>
        <dbReference type="PROSITE-ProRule" id="PRU00042"/>
    </source>
</evidence>
<feature type="domain" description="Zn(2)-C6 fungal-type" evidence="8">
    <location>
        <begin position="68"/>
        <end position="97"/>
    </location>
</feature>
<sequence length="402" mass="46016">MHAKAFRCQFMGCDASFHRKEHLHRHETQHYRPQLFQCSSCNRAFGRSDTLRRHMYNVHGAAPLPKRACTHCREQKSRCQGGLPCSNCLRRGIRCSLNRQAEVLPGDCLSCPSDTLLAVSHDYSTQSKTSRSEKERHYLDQYFKLFHPYWPFIHQGTFRENNETPLLIQSMIVIGMWMSKEQDTQSKAIDIHSILSSAIHQQKAYFTDRGNLQEVWDASTSEDACSTCSWPIPTYQAILLHIIFAGLYKGGGALNLNLKPSLTTDVADLLDRLVTSCKRLGMLYYPNMLNRYCQDDLPSYVWIGIEEVKRFNMALFKVCRAFSSVSEQEGSINSLDIAGASRRLRARDLQFPLPRNTPLWNAVSKEEWVSAATEEVYCNTLNNTLEVEWISNSANILELSEN</sequence>
<dbReference type="PANTHER" id="PTHR47660:SF7">
    <property type="entry name" value="TRANSCRIPTION FACTOR WITH C2H2 AND ZN(2)-CYS(6) DNA BINDING DOMAIN (EUROFUNG)"/>
    <property type="match status" value="1"/>
</dbReference>
<dbReference type="InterPro" id="IPR001138">
    <property type="entry name" value="Zn2Cys6_DnaBD"/>
</dbReference>
<comment type="caution">
    <text evidence="10">The sequence shown here is derived from an EMBL/GenBank/DDBJ whole genome shotgun (WGS) entry which is preliminary data.</text>
</comment>
<evidence type="ECO:0000256" key="2">
    <source>
        <dbReference type="ARBA" id="ARBA00022833"/>
    </source>
</evidence>
<evidence type="ECO:0000256" key="5">
    <source>
        <dbReference type="ARBA" id="ARBA00023163"/>
    </source>
</evidence>
<dbReference type="RefSeq" id="XP_024677245.1">
    <property type="nucleotide sequence ID" value="XM_024831414.1"/>
</dbReference>
<dbReference type="PANTHER" id="PTHR47660">
    <property type="entry name" value="TRANSCRIPTION FACTOR WITH C2H2 AND ZN(2)-CYS(6) DNA BINDING DOMAIN (EUROFUNG)-RELATED-RELATED"/>
    <property type="match status" value="1"/>
</dbReference>
<evidence type="ECO:0000256" key="6">
    <source>
        <dbReference type="ARBA" id="ARBA00023242"/>
    </source>
</evidence>
<dbReference type="InterPro" id="IPR013087">
    <property type="entry name" value="Znf_C2H2_type"/>
</dbReference>
<accession>A0A2I1BTC8</accession>
<dbReference type="SUPFAM" id="SSF57701">
    <property type="entry name" value="Zn2/Cys6 DNA-binding domain"/>
    <property type="match status" value="1"/>
</dbReference>
<keyword evidence="2" id="KW-0862">Zinc</keyword>
<organism evidence="10 11">
    <name type="scientific">Aspergillus novofumigatus (strain IBT 16806)</name>
    <dbReference type="NCBI Taxonomy" id="1392255"/>
    <lineage>
        <taxon>Eukaryota</taxon>
        <taxon>Fungi</taxon>
        <taxon>Dikarya</taxon>
        <taxon>Ascomycota</taxon>
        <taxon>Pezizomycotina</taxon>
        <taxon>Eurotiomycetes</taxon>
        <taxon>Eurotiomycetidae</taxon>
        <taxon>Eurotiales</taxon>
        <taxon>Aspergillaceae</taxon>
        <taxon>Aspergillus</taxon>
        <taxon>Aspergillus subgen. Fumigati</taxon>
    </lineage>
</organism>
<dbReference type="GeneID" id="36538751"/>
<dbReference type="SUPFAM" id="SSF57667">
    <property type="entry name" value="beta-beta-alpha zinc fingers"/>
    <property type="match status" value="1"/>
</dbReference>
<keyword evidence="5" id="KW-0804">Transcription</keyword>
<reference evidence="11" key="1">
    <citation type="journal article" date="2018" name="Proc. Natl. Acad. Sci. U.S.A.">
        <title>Linking secondary metabolites to gene clusters through genome sequencing of six diverse Aspergillus species.</title>
        <authorList>
            <person name="Kaerboelling I."/>
            <person name="Vesth T.C."/>
            <person name="Frisvad J.C."/>
            <person name="Nybo J.L."/>
            <person name="Theobald S."/>
            <person name="Kuo A."/>
            <person name="Bowyer P."/>
            <person name="Matsuda Y."/>
            <person name="Mondo S."/>
            <person name="Lyhne E.K."/>
            <person name="Kogle M.E."/>
            <person name="Clum A."/>
            <person name="Lipzen A."/>
            <person name="Salamov A."/>
            <person name="Ngan C.Y."/>
            <person name="Daum C."/>
            <person name="Chiniquy J."/>
            <person name="Barry K."/>
            <person name="LaButti K."/>
            <person name="Haridas S."/>
            <person name="Simmons B.A."/>
            <person name="Magnuson J.K."/>
            <person name="Mortensen U.H."/>
            <person name="Larsen T.O."/>
            <person name="Grigoriev I.V."/>
            <person name="Baker S.E."/>
            <person name="Andersen M.R."/>
        </authorList>
    </citation>
    <scope>NUCLEOTIDE SEQUENCE [LARGE SCALE GENOMIC DNA]</scope>
    <source>
        <strain evidence="11">IBT 16806</strain>
    </source>
</reference>
<evidence type="ECO:0000256" key="3">
    <source>
        <dbReference type="ARBA" id="ARBA00023015"/>
    </source>
</evidence>
<proteinExistence type="predicted"/>
<dbReference type="EMBL" id="MSZS01000012">
    <property type="protein sequence ID" value="PKX88650.1"/>
    <property type="molecule type" value="Genomic_DNA"/>
</dbReference>
<dbReference type="PROSITE" id="PS50157">
    <property type="entry name" value="ZINC_FINGER_C2H2_2"/>
    <property type="match status" value="2"/>
</dbReference>
<dbReference type="PROSITE" id="PS00463">
    <property type="entry name" value="ZN2_CY6_FUNGAL_1"/>
    <property type="match status" value="1"/>
</dbReference>
<keyword evidence="3" id="KW-0805">Transcription regulation</keyword>
<dbReference type="Proteomes" id="UP000234474">
    <property type="component" value="Unassembled WGS sequence"/>
</dbReference>
<dbReference type="Gene3D" id="3.30.160.60">
    <property type="entry name" value="Classic Zinc Finger"/>
    <property type="match status" value="1"/>
</dbReference>
<evidence type="ECO:0000313" key="11">
    <source>
        <dbReference type="Proteomes" id="UP000234474"/>
    </source>
</evidence>
<dbReference type="SMART" id="SM00355">
    <property type="entry name" value="ZnF_C2H2"/>
    <property type="match status" value="2"/>
</dbReference>
<dbReference type="Gene3D" id="4.10.240.10">
    <property type="entry name" value="Zn(2)-C6 fungal-type DNA-binding domain"/>
    <property type="match status" value="1"/>
</dbReference>
<dbReference type="VEuPathDB" id="FungiDB:P174DRAFT_507932"/>
<gene>
    <name evidence="10" type="ORF">P174DRAFT_507932</name>
</gene>
<dbReference type="InterPro" id="IPR007219">
    <property type="entry name" value="XnlR_reg_dom"/>
</dbReference>
<name>A0A2I1BTC8_ASPN1</name>
<dbReference type="OMA" id="KSRCQGG"/>
<keyword evidence="11" id="KW-1185">Reference proteome</keyword>
<protein>
    <recommendedName>
        <fullName evidence="12">C2H2 type zinc finger domain protein</fullName>
    </recommendedName>
</protein>
<dbReference type="AlphaFoldDB" id="A0A2I1BTC8"/>
<feature type="domain" description="C2H2-type" evidence="9">
    <location>
        <begin position="6"/>
        <end position="35"/>
    </location>
</feature>
<dbReference type="Pfam" id="PF00172">
    <property type="entry name" value="Zn_clus"/>
    <property type="match status" value="1"/>
</dbReference>
<dbReference type="InterPro" id="IPR036236">
    <property type="entry name" value="Znf_C2H2_sf"/>
</dbReference>
<dbReference type="PROSITE" id="PS00028">
    <property type="entry name" value="ZINC_FINGER_C2H2_1"/>
    <property type="match status" value="2"/>
</dbReference>
<dbReference type="SMART" id="SM00066">
    <property type="entry name" value="GAL4"/>
    <property type="match status" value="1"/>
</dbReference>
<dbReference type="GO" id="GO:0008270">
    <property type="term" value="F:zinc ion binding"/>
    <property type="evidence" value="ECO:0007669"/>
    <property type="project" value="UniProtKB-KW"/>
</dbReference>
<keyword evidence="4" id="KW-0238">DNA-binding</keyword>
<evidence type="ECO:0000256" key="4">
    <source>
        <dbReference type="ARBA" id="ARBA00023125"/>
    </source>
</evidence>
<keyword evidence="6" id="KW-0539">Nucleus</keyword>
<dbReference type="GO" id="GO:0006351">
    <property type="term" value="P:DNA-templated transcription"/>
    <property type="evidence" value="ECO:0007669"/>
    <property type="project" value="InterPro"/>
</dbReference>
<evidence type="ECO:0000259" key="9">
    <source>
        <dbReference type="PROSITE" id="PS50157"/>
    </source>
</evidence>
<evidence type="ECO:0000256" key="1">
    <source>
        <dbReference type="ARBA" id="ARBA00022723"/>
    </source>
</evidence>
<dbReference type="Pfam" id="PF04082">
    <property type="entry name" value="Fungal_trans"/>
    <property type="match status" value="1"/>
</dbReference>
<dbReference type="GO" id="GO:0003677">
    <property type="term" value="F:DNA binding"/>
    <property type="evidence" value="ECO:0007669"/>
    <property type="project" value="UniProtKB-KW"/>
</dbReference>
<feature type="domain" description="C2H2-type" evidence="9">
    <location>
        <begin position="36"/>
        <end position="59"/>
    </location>
</feature>
<keyword evidence="7" id="KW-0863">Zinc-finger</keyword>